<comment type="similarity">
    <text evidence="2">Belongs to the bacterial solute-binding protein 5 family.</text>
</comment>
<keyword evidence="4 6" id="KW-0732">Signal</keyword>
<dbReference type="AlphaFoldDB" id="A0AA95JAN5"/>
<accession>A0AA95JAN5</accession>
<dbReference type="EMBL" id="CP119317">
    <property type="protein sequence ID" value="WEK53181.1"/>
    <property type="molecule type" value="Genomic_DNA"/>
</dbReference>
<evidence type="ECO:0000259" key="7">
    <source>
        <dbReference type="Pfam" id="PF00496"/>
    </source>
</evidence>
<dbReference type="GO" id="GO:1904680">
    <property type="term" value="F:peptide transmembrane transporter activity"/>
    <property type="evidence" value="ECO:0007669"/>
    <property type="project" value="TreeGrafter"/>
</dbReference>
<keyword evidence="5" id="KW-0653">Protein transport</keyword>
<evidence type="ECO:0000256" key="6">
    <source>
        <dbReference type="SAM" id="SignalP"/>
    </source>
</evidence>
<reference evidence="8" key="1">
    <citation type="submission" date="2023-03" db="EMBL/GenBank/DDBJ databases">
        <title>Andean soil-derived lignocellulolytic bacterial consortium as a source of novel taxa and putative plastic-active enzymes.</title>
        <authorList>
            <person name="Diaz-Garcia L."/>
            <person name="Chuvochina M."/>
            <person name="Feuerriegel G."/>
            <person name="Bunk B."/>
            <person name="Sproer C."/>
            <person name="Streit W.R."/>
            <person name="Rodriguez L.M."/>
            <person name="Overmann J."/>
            <person name="Jimenez D.J."/>
        </authorList>
    </citation>
    <scope>NUCLEOTIDE SEQUENCE</scope>
    <source>
        <strain evidence="8">MAG 2441</strain>
    </source>
</reference>
<feature type="domain" description="Solute-binding protein family 5" evidence="7">
    <location>
        <begin position="79"/>
        <end position="464"/>
    </location>
</feature>
<dbReference type="Gene3D" id="3.40.190.10">
    <property type="entry name" value="Periplasmic binding protein-like II"/>
    <property type="match status" value="1"/>
</dbReference>
<evidence type="ECO:0000256" key="2">
    <source>
        <dbReference type="ARBA" id="ARBA00005695"/>
    </source>
</evidence>
<dbReference type="SUPFAM" id="SSF53850">
    <property type="entry name" value="Periplasmic binding protein-like II"/>
    <property type="match status" value="1"/>
</dbReference>
<proteinExistence type="inferred from homology"/>
<gene>
    <name evidence="8" type="ORF">P0Y55_11310</name>
</gene>
<dbReference type="Proteomes" id="UP001178662">
    <property type="component" value="Chromosome"/>
</dbReference>
<dbReference type="Gene3D" id="3.90.76.10">
    <property type="entry name" value="Dipeptide-binding Protein, Domain 1"/>
    <property type="match status" value="1"/>
</dbReference>
<dbReference type="Pfam" id="PF00496">
    <property type="entry name" value="SBP_bac_5"/>
    <property type="match status" value="1"/>
</dbReference>
<dbReference type="GO" id="GO:0030288">
    <property type="term" value="C:outer membrane-bounded periplasmic space"/>
    <property type="evidence" value="ECO:0007669"/>
    <property type="project" value="UniProtKB-ARBA"/>
</dbReference>
<evidence type="ECO:0000256" key="5">
    <source>
        <dbReference type="ARBA" id="ARBA00022856"/>
    </source>
</evidence>
<dbReference type="InterPro" id="IPR023765">
    <property type="entry name" value="SBP_5_CS"/>
</dbReference>
<sequence>MKIKRIVSLLLVLTVVGSLLAACSSNNSESGGSSKKQELTMNFRTDPPALDVSIAESAASFTILGAVSEGLYRMDADNKPQPALAAALPEISADGLTYTIKLREGLKWADGSPLTAKDFIYSFRRTLDPATKATYSFMVAWIKGGNDILAAEGADAVKAAQDKLGAVALDETTLQITLEQPVTFFTESLSFLNFYPQKEEFVSPLGDTSGTDASKVLGAGPFVLQTWDHDQKLVLVKNDNYWDKDTVKLDKVTLNILKDNATGLNLYDSGASDYQVLDGQQYVQLKDSKELVQKQELTAGYLNFQQTKVPAFKNEKIRKAFAAAIDRDALVETILQGSTPATGFVPTGNLDGNGKQFREVAGDVATKFDVENAKKLLAEGMKEEGITAMPKLSIMGDDNGTGPKVLEFLAGQWEQNIGVKVDISPMPHATRIENELNKNYDIVSTLWGADYNDPMTWLDMFVTGSMLNTQDWSNAEYTKLITSAQTSIDPVARAADLVKAEKILLDEGVIAPLYSRTLNVMVKDKVQGMILPAYGVEFELKWTSIK</sequence>
<dbReference type="PIRSF" id="PIRSF002741">
    <property type="entry name" value="MppA"/>
    <property type="match status" value="1"/>
</dbReference>
<protein>
    <submittedName>
        <fullName evidence="8">Peptide ABC transporter substrate-binding protein</fullName>
    </submittedName>
</protein>
<keyword evidence="3" id="KW-0813">Transport</keyword>
<evidence type="ECO:0000256" key="4">
    <source>
        <dbReference type="ARBA" id="ARBA00022729"/>
    </source>
</evidence>
<name>A0AA95JAN5_9BACL</name>
<organism evidence="8 9">
    <name type="scientific">Candidatus Cohnella colombiensis</name>
    <dbReference type="NCBI Taxonomy" id="3121368"/>
    <lineage>
        <taxon>Bacteria</taxon>
        <taxon>Bacillati</taxon>
        <taxon>Bacillota</taxon>
        <taxon>Bacilli</taxon>
        <taxon>Bacillales</taxon>
        <taxon>Paenibacillaceae</taxon>
        <taxon>Cohnella</taxon>
    </lineage>
</organism>
<dbReference type="Gene3D" id="3.10.105.10">
    <property type="entry name" value="Dipeptide-binding Protein, Domain 3"/>
    <property type="match status" value="1"/>
</dbReference>
<keyword evidence="9" id="KW-1185">Reference proteome</keyword>
<dbReference type="FunFam" id="3.90.76.10:FF:000001">
    <property type="entry name" value="Oligopeptide ABC transporter substrate-binding protein"/>
    <property type="match status" value="1"/>
</dbReference>
<dbReference type="PROSITE" id="PS51257">
    <property type="entry name" value="PROKAR_LIPOPROTEIN"/>
    <property type="match status" value="1"/>
</dbReference>
<dbReference type="GO" id="GO:0015833">
    <property type="term" value="P:peptide transport"/>
    <property type="evidence" value="ECO:0007669"/>
    <property type="project" value="UniProtKB-KW"/>
</dbReference>
<dbReference type="GO" id="GO:0043190">
    <property type="term" value="C:ATP-binding cassette (ABC) transporter complex"/>
    <property type="evidence" value="ECO:0007669"/>
    <property type="project" value="InterPro"/>
</dbReference>
<evidence type="ECO:0000256" key="3">
    <source>
        <dbReference type="ARBA" id="ARBA00022448"/>
    </source>
</evidence>
<feature type="chain" id="PRO_5041714303" evidence="6">
    <location>
        <begin position="22"/>
        <end position="546"/>
    </location>
</feature>
<dbReference type="InterPro" id="IPR039424">
    <property type="entry name" value="SBP_5"/>
</dbReference>
<dbReference type="PROSITE" id="PS01040">
    <property type="entry name" value="SBP_BACTERIAL_5"/>
    <property type="match status" value="1"/>
</dbReference>
<dbReference type="InterPro" id="IPR000914">
    <property type="entry name" value="SBP_5_dom"/>
</dbReference>
<feature type="signal peptide" evidence="6">
    <location>
        <begin position="1"/>
        <end position="21"/>
    </location>
</feature>
<keyword evidence="5" id="KW-0571">Peptide transport</keyword>
<dbReference type="PANTHER" id="PTHR30290:SF10">
    <property type="entry name" value="PERIPLASMIC OLIGOPEPTIDE-BINDING PROTEIN-RELATED"/>
    <property type="match status" value="1"/>
</dbReference>
<dbReference type="CDD" id="cd08504">
    <property type="entry name" value="PBP2_OppA"/>
    <property type="match status" value="1"/>
</dbReference>
<evidence type="ECO:0000313" key="9">
    <source>
        <dbReference type="Proteomes" id="UP001178662"/>
    </source>
</evidence>
<dbReference type="FunFam" id="3.10.105.10:FF:000001">
    <property type="entry name" value="Oligopeptide ABC transporter, oligopeptide-binding protein"/>
    <property type="match status" value="1"/>
</dbReference>
<dbReference type="InterPro" id="IPR030678">
    <property type="entry name" value="Peptide/Ni-bd"/>
</dbReference>
<evidence type="ECO:0000313" key="8">
    <source>
        <dbReference type="EMBL" id="WEK53181.1"/>
    </source>
</evidence>
<dbReference type="PANTHER" id="PTHR30290">
    <property type="entry name" value="PERIPLASMIC BINDING COMPONENT OF ABC TRANSPORTER"/>
    <property type="match status" value="1"/>
</dbReference>
<evidence type="ECO:0000256" key="1">
    <source>
        <dbReference type="ARBA" id="ARBA00004193"/>
    </source>
</evidence>
<comment type="subcellular location">
    <subcellularLocation>
        <location evidence="1">Cell membrane</location>
        <topology evidence="1">Lipid-anchor</topology>
    </subcellularLocation>
</comment>